<dbReference type="FunFam" id="3.30.2160.10:FF:000001">
    <property type="entry name" value="E3 ubiquitin-protein ligase NEDD4-like"/>
    <property type="match status" value="1"/>
</dbReference>
<evidence type="ECO:0000256" key="10">
    <source>
        <dbReference type="PROSITE-ProRule" id="PRU00104"/>
    </source>
</evidence>
<feature type="compositionally biased region" description="Low complexity" evidence="11">
    <location>
        <begin position="171"/>
        <end position="180"/>
    </location>
</feature>
<dbReference type="GO" id="GO:0005737">
    <property type="term" value="C:cytoplasm"/>
    <property type="evidence" value="ECO:0007669"/>
    <property type="project" value="UniProtKB-SubCell"/>
</dbReference>
<feature type="domain" description="HECT" evidence="14">
    <location>
        <begin position="490"/>
        <end position="829"/>
    </location>
</feature>
<dbReference type="InterPro" id="IPR024928">
    <property type="entry name" value="E3_ub_ligase_SMURF1"/>
</dbReference>
<dbReference type="SUPFAM" id="SSF51045">
    <property type="entry name" value="WW domain"/>
    <property type="match status" value="4"/>
</dbReference>
<accession>E4XK29</accession>
<dbReference type="InterPro" id="IPR001202">
    <property type="entry name" value="WW_dom"/>
</dbReference>
<evidence type="ECO:0000256" key="1">
    <source>
        <dbReference type="ARBA" id="ARBA00000885"/>
    </source>
</evidence>
<dbReference type="PROSITE" id="PS50237">
    <property type="entry name" value="HECT"/>
    <property type="match status" value="1"/>
</dbReference>
<dbReference type="UniPathway" id="UPA00143"/>
<keyword evidence="5 8" id="KW-0808">Transferase</keyword>
<dbReference type="Gene3D" id="3.30.2160.10">
    <property type="entry name" value="Hect, E3 ligase catalytic domain"/>
    <property type="match status" value="1"/>
</dbReference>
<evidence type="ECO:0000313" key="16">
    <source>
        <dbReference type="Proteomes" id="UP000001307"/>
    </source>
</evidence>
<dbReference type="PANTHER" id="PTHR11254:SF440">
    <property type="entry name" value="E3 UBIQUITIN-PROTEIN LIGASE NEDD-4"/>
    <property type="match status" value="1"/>
</dbReference>
<dbReference type="CDD" id="cd00078">
    <property type="entry name" value="HECTc"/>
    <property type="match status" value="1"/>
</dbReference>
<dbReference type="Pfam" id="PF00397">
    <property type="entry name" value="WW"/>
    <property type="match status" value="4"/>
</dbReference>
<feature type="domain" description="WW" evidence="13">
    <location>
        <begin position="196"/>
        <end position="229"/>
    </location>
</feature>
<dbReference type="SMART" id="SM00456">
    <property type="entry name" value="WW"/>
    <property type="match status" value="4"/>
</dbReference>
<dbReference type="GO" id="GO:0006511">
    <property type="term" value="P:ubiquitin-dependent protein catabolic process"/>
    <property type="evidence" value="ECO:0007669"/>
    <property type="project" value="InterPro"/>
</dbReference>
<feature type="domain" description="WW" evidence="13">
    <location>
        <begin position="397"/>
        <end position="430"/>
    </location>
</feature>
<evidence type="ECO:0000259" key="12">
    <source>
        <dbReference type="PROSITE" id="PS50004"/>
    </source>
</evidence>
<keyword evidence="4" id="KW-0963">Cytoplasm</keyword>
<dbReference type="GO" id="GO:0051049">
    <property type="term" value="P:regulation of transport"/>
    <property type="evidence" value="ECO:0007669"/>
    <property type="project" value="UniProtKB-ARBA"/>
</dbReference>
<feature type="region of interest" description="Disordered" evidence="11">
    <location>
        <begin position="221"/>
        <end position="254"/>
    </location>
</feature>
<dbReference type="InterPro" id="IPR050409">
    <property type="entry name" value="E3_ubiq-protein_ligase"/>
</dbReference>
<name>E4XK29_OIKDI</name>
<evidence type="ECO:0000313" key="15">
    <source>
        <dbReference type="EMBL" id="CBY24805.1"/>
    </source>
</evidence>
<dbReference type="Pfam" id="PF00632">
    <property type="entry name" value="HECT"/>
    <property type="match status" value="1"/>
</dbReference>
<dbReference type="InParanoid" id="E4XK29"/>
<evidence type="ECO:0000256" key="9">
    <source>
        <dbReference type="PIRSR" id="PIRSR001569-1"/>
    </source>
</evidence>
<proteinExistence type="predicted"/>
<comment type="pathway">
    <text evidence="3 8">Protein modification; protein ubiquitination.</text>
</comment>
<feature type="region of interest" description="Disordered" evidence="11">
    <location>
        <begin position="277"/>
        <end position="317"/>
    </location>
</feature>
<dbReference type="InterPro" id="IPR035983">
    <property type="entry name" value="Hect_E3_ubiquitin_ligase"/>
</dbReference>
<keyword evidence="7 8" id="KW-0833">Ubl conjugation pathway</keyword>
<dbReference type="GO" id="GO:0061630">
    <property type="term" value="F:ubiquitin protein ligase activity"/>
    <property type="evidence" value="ECO:0007669"/>
    <property type="project" value="UniProtKB-EC"/>
</dbReference>
<dbReference type="EC" id="2.3.2.26" evidence="8"/>
<dbReference type="Gene3D" id="2.60.40.150">
    <property type="entry name" value="C2 domain"/>
    <property type="match status" value="1"/>
</dbReference>
<dbReference type="SMART" id="SM00239">
    <property type="entry name" value="C2"/>
    <property type="match status" value="1"/>
</dbReference>
<dbReference type="GO" id="GO:0016567">
    <property type="term" value="P:protein ubiquitination"/>
    <property type="evidence" value="ECO:0007669"/>
    <property type="project" value="UniProtKB-UniPathway"/>
</dbReference>
<evidence type="ECO:0000259" key="13">
    <source>
        <dbReference type="PROSITE" id="PS50020"/>
    </source>
</evidence>
<dbReference type="FunCoup" id="E4XK29">
    <property type="interactions" value="20"/>
</dbReference>
<dbReference type="PROSITE" id="PS50004">
    <property type="entry name" value="C2"/>
    <property type="match status" value="1"/>
</dbReference>
<sequence length="829" mass="95517">MPPDGSQIYGYPVDIDQVTRKLKVGVVSATHLAKRGVLFGSNDPYIKVTLREPNNTIESVSTKVRKKTLNPHFDEEFVFRVKPGSCTIFFEVYNANKLKDDDFLGQTEIPVLLSIPVEKPDVRSIGEKDCILRPRATKNRVRGHIKIRLRYEIDEAWDQQPAENTEETETEAQAVSEATTPSSNGSGDSNWEVVDNPLPPGWEEKTDNLRRTYYVDHNSRTTTWRRPTGGAVIQAQESSEHSEASEPSNDAIGRSISHTEDSQFMNRRLVSDFQENQTVRETEDLNSELESMRVSEDSSSNLAPGWEERTDPRTGRTYYVDHNTQRTTWEKPIAAATETFTTPQGGEFMPENWEMRIAPNGRPFFIDHVTKVTTWDDPRRRGPAPSRKDYSNPEELGPLPEGWERRRHSDGRYFFIDHNTRQTTWEDPRIKSLIGQTPAVPYSRDYKKKYEYFRSKIRKLAITQPGQRFDIKVKRTDILENSYLRISALNSREINQVRARLWIEFVGEKGLDYGGVSREWFYLLSKEMFNPYYGLFQYSAADNYTLQINPNSKMCNPDHLSYFKFIGRVAGMAVFHGKLLDAFFIRPFYKMMLKLPITMEDMQSVDSEYHNSLTWIMENDPEPLDQTFTYDDEQFGEIVPIDLKEDDGENIIVTEENKKEYIDLLIKFKFVDRVKPQMDAFLSGFHDVIPDGEISIFDPAELELLMCGLGDPDVADWKKNTNYKSGYGPTHQVILWFWQAVALMSPESRVRLLQFVTGTSRVPMNGFAELWGSSGPQCFTIENWGDPTKLPRAHTCFNRLDLPPYGCFEDLRDKIHMAIEACSIFDGVD</sequence>
<dbReference type="Gene3D" id="2.20.70.10">
    <property type="match status" value="3"/>
</dbReference>
<feature type="domain" description="WW" evidence="13">
    <location>
        <begin position="347"/>
        <end position="380"/>
    </location>
</feature>
<evidence type="ECO:0000256" key="8">
    <source>
        <dbReference type="PIRNR" id="PIRNR001569"/>
    </source>
</evidence>
<dbReference type="InterPro" id="IPR000008">
    <property type="entry name" value="C2_dom"/>
</dbReference>
<dbReference type="PROSITE" id="PS50020">
    <property type="entry name" value="WW_DOMAIN_2"/>
    <property type="match status" value="4"/>
</dbReference>
<dbReference type="Gene3D" id="3.30.2410.10">
    <property type="entry name" value="Hect, E3 ligase catalytic domain"/>
    <property type="match status" value="1"/>
</dbReference>
<dbReference type="FunFam" id="3.90.1750.10:FF:000001">
    <property type="entry name" value="E3 ubiquitin-protein ligase NEDD4-like"/>
    <property type="match status" value="1"/>
</dbReference>
<keyword evidence="6" id="KW-0677">Repeat</keyword>
<evidence type="ECO:0000256" key="2">
    <source>
        <dbReference type="ARBA" id="ARBA00004496"/>
    </source>
</evidence>
<dbReference type="InterPro" id="IPR000569">
    <property type="entry name" value="HECT_dom"/>
</dbReference>
<evidence type="ECO:0000256" key="6">
    <source>
        <dbReference type="ARBA" id="ARBA00022737"/>
    </source>
</evidence>
<dbReference type="InterPro" id="IPR036020">
    <property type="entry name" value="WW_dom_sf"/>
</dbReference>
<dbReference type="FunFam" id="3.30.2410.10:FF:000001">
    <property type="entry name" value="E3 ubiquitin-protein ligase NEDD4-like"/>
    <property type="match status" value="1"/>
</dbReference>
<dbReference type="SMART" id="SM00119">
    <property type="entry name" value="HECTc"/>
    <property type="match status" value="1"/>
</dbReference>
<dbReference type="PROSITE" id="PS01159">
    <property type="entry name" value="WW_DOMAIN_1"/>
    <property type="match status" value="3"/>
</dbReference>
<dbReference type="Pfam" id="PF00168">
    <property type="entry name" value="C2"/>
    <property type="match status" value="1"/>
</dbReference>
<dbReference type="InterPro" id="IPR035892">
    <property type="entry name" value="C2_domain_sf"/>
</dbReference>
<comment type="catalytic activity">
    <reaction evidence="1 8">
        <text>S-ubiquitinyl-[E2 ubiquitin-conjugating enzyme]-L-cysteine + [acceptor protein]-L-lysine = [E2 ubiquitin-conjugating enzyme]-L-cysteine + N(6)-ubiquitinyl-[acceptor protein]-L-lysine.</text>
        <dbReference type="EC" id="2.3.2.26"/>
    </reaction>
</comment>
<dbReference type="PANTHER" id="PTHR11254">
    <property type="entry name" value="HECT DOMAIN UBIQUITIN-PROTEIN LIGASE"/>
    <property type="match status" value="1"/>
</dbReference>
<reference evidence="15 16" key="1">
    <citation type="journal article" date="2010" name="Science">
        <title>Plasticity of animal genome architecture unmasked by rapid evolution of a pelagic tunicate.</title>
        <authorList>
            <person name="Denoeud F."/>
            <person name="Henriet S."/>
            <person name="Mungpakdee S."/>
            <person name="Aury J.M."/>
            <person name="Da Silva C."/>
            <person name="Brinkmann H."/>
            <person name="Mikhaleva J."/>
            <person name="Olsen L.C."/>
            <person name="Jubin C."/>
            <person name="Canestro C."/>
            <person name="Bouquet J.M."/>
            <person name="Danks G."/>
            <person name="Poulain J."/>
            <person name="Campsteijn C."/>
            <person name="Adamski M."/>
            <person name="Cross I."/>
            <person name="Yadetie F."/>
            <person name="Muffato M."/>
            <person name="Louis A."/>
            <person name="Butcher S."/>
            <person name="Tsagkogeorga G."/>
            <person name="Konrad A."/>
            <person name="Singh S."/>
            <person name="Jensen M.F."/>
            <person name="Cong E.H."/>
            <person name="Eikeseth-Otteraa H."/>
            <person name="Noel B."/>
            <person name="Anthouard V."/>
            <person name="Porcel B.M."/>
            <person name="Kachouri-Lafond R."/>
            <person name="Nishino A."/>
            <person name="Ugolini M."/>
            <person name="Chourrout P."/>
            <person name="Nishida H."/>
            <person name="Aasland R."/>
            <person name="Huzurbazar S."/>
            <person name="Westhof E."/>
            <person name="Delsuc F."/>
            <person name="Lehrach H."/>
            <person name="Reinhardt R."/>
            <person name="Weissenbach J."/>
            <person name="Roy S.W."/>
            <person name="Artiguenave F."/>
            <person name="Postlethwait J.H."/>
            <person name="Manak J.R."/>
            <person name="Thompson E.M."/>
            <person name="Jaillon O."/>
            <person name="Du Pasquier L."/>
            <person name="Boudinot P."/>
            <person name="Liberles D.A."/>
            <person name="Volff J.N."/>
            <person name="Philippe H."/>
            <person name="Lenhard B."/>
            <person name="Roest Crollius H."/>
            <person name="Wincker P."/>
            <person name="Chourrout D."/>
        </authorList>
    </citation>
    <scope>NUCLEOTIDE SEQUENCE [LARGE SCALE GENOMIC DNA]</scope>
</reference>
<dbReference type="GO" id="GO:0048814">
    <property type="term" value="P:regulation of dendrite morphogenesis"/>
    <property type="evidence" value="ECO:0007669"/>
    <property type="project" value="TreeGrafter"/>
</dbReference>
<comment type="subcellular location">
    <subcellularLocation>
        <location evidence="2">Cytoplasm</location>
    </subcellularLocation>
</comment>
<evidence type="ECO:0000256" key="11">
    <source>
        <dbReference type="SAM" id="MobiDB-lite"/>
    </source>
</evidence>
<keyword evidence="16" id="KW-1185">Reference proteome</keyword>
<dbReference type="FunFam" id="2.20.70.10:FF:000017">
    <property type="entry name" value="E3 ubiquitin-protein ligase"/>
    <property type="match status" value="1"/>
</dbReference>
<dbReference type="CDD" id="cd00201">
    <property type="entry name" value="WW"/>
    <property type="match status" value="4"/>
</dbReference>
<feature type="compositionally biased region" description="Basic and acidic residues" evidence="11">
    <location>
        <begin position="375"/>
        <end position="391"/>
    </location>
</feature>
<evidence type="ECO:0000256" key="3">
    <source>
        <dbReference type="ARBA" id="ARBA00004906"/>
    </source>
</evidence>
<evidence type="ECO:0000256" key="4">
    <source>
        <dbReference type="ARBA" id="ARBA00022490"/>
    </source>
</evidence>
<dbReference type="AlphaFoldDB" id="E4XK29"/>
<feature type="domain" description="C2" evidence="12">
    <location>
        <begin position="2"/>
        <end position="125"/>
    </location>
</feature>
<dbReference type="EMBL" id="FN653063">
    <property type="protein sequence ID" value="CBY24805.1"/>
    <property type="molecule type" value="Genomic_DNA"/>
</dbReference>
<dbReference type="PIRSF" id="PIRSF001569">
    <property type="entry name" value="E3_ub_ligase_SMURF1"/>
    <property type="match status" value="1"/>
</dbReference>
<dbReference type="SUPFAM" id="SSF56204">
    <property type="entry name" value="Hect, E3 ligase catalytic domain"/>
    <property type="match status" value="1"/>
</dbReference>
<dbReference type="Proteomes" id="UP000001307">
    <property type="component" value="Unassembled WGS sequence"/>
</dbReference>
<feature type="region of interest" description="Disordered" evidence="11">
    <location>
        <begin position="158"/>
        <end position="205"/>
    </location>
</feature>
<feature type="active site" description="Glycyl thioester intermediate" evidence="9 10">
    <location>
        <position position="796"/>
    </location>
</feature>
<dbReference type="SUPFAM" id="SSF49562">
    <property type="entry name" value="C2 domain (Calcium/lipid-binding domain, CaLB)"/>
    <property type="match status" value="1"/>
</dbReference>
<protein>
    <recommendedName>
        <fullName evidence="8">E3 ubiquitin-protein ligase</fullName>
        <ecNumber evidence="8">2.3.2.26</ecNumber>
    </recommendedName>
</protein>
<evidence type="ECO:0000256" key="5">
    <source>
        <dbReference type="ARBA" id="ARBA00022679"/>
    </source>
</evidence>
<dbReference type="GO" id="GO:0019871">
    <property type="term" value="F:sodium channel inhibitor activity"/>
    <property type="evidence" value="ECO:0007669"/>
    <property type="project" value="TreeGrafter"/>
</dbReference>
<feature type="region of interest" description="Disordered" evidence="11">
    <location>
        <begin position="375"/>
        <end position="403"/>
    </location>
</feature>
<feature type="domain" description="WW" evidence="13">
    <location>
        <begin position="300"/>
        <end position="334"/>
    </location>
</feature>
<dbReference type="Gene3D" id="3.90.1750.10">
    <property type="entry name" value="Hect, E3 ligase catalytic domains"/>
    <property type="match status" value="1"/>
</dbReference>
<evidence type="ECO:0000259" key="14">
    <source>
        <dbReference type="PROSITE" id="PS50237"/>
    </source>
</evidence>
<gene>
    <name evidence="15" type="ORF">GSOID_T00012978001</name>
</gene>
<evidence type="ECO:0000256" key="7">
    <source>
        <dbReference type="ARBA" id="ARBA00022786"/>
    </source>
</evidence>
<organism evidence="15 16">
    <name type="scientific">Oikopleura dioica</name>
    <name type="common">Tunicate</name>
    <dbReference type="NCBI Taxonomy" id="34765"/>
    <lineage>
        <taxon>Eukaryota</taxon>
        <taxon>Metazoa</taxon>
        <taxon>Chordata</taxon>
        <taxon>Tunicata</taxon>
        <taxon>Appendicularia</taxon>
        <taxon>Copelata</taxon>
        <taxon>Oikopleuridae</taxon>
        <taxon>Oikopleura</taxon>
    </lineage>
</organism>
<dbReference type="OrthoDB" id="423283at2759"/>